<dbReference type="PROSITE" id="PS52015">
    <property type="entry name" value="TONB_CTD"/>
    <property type="match status" value="1"/>
</dbReference>
<dbReference type="KEGG" id="aay:WYH_00990"/>
<gene>
    <name evidence="8" type="ORF">WYH_00990</name>
</gene>
<evidence type="ECO:0000256" key="2">
    <source>
        <dbReference type="ARBA" id="ARBA00022692"/>
    </source>
</evidence>
<dbReference type="Gene3D" id="3.30.1150.10">
    <property type="match status" value="1"/>
</dbReference>
<feature type="compositionally biased region" description="Pro residues" evidence="5">
    <location>
        <begin position="55"/>
        <end position="68"/>
    </location>
</feature>
<evidence type="ECO:0000256" key="6">
    <source>
        <dbReference type="SAM" id="Phobius"/>
    </source>
</evidence>
<proteinExistence type="predicted"/>
<evidence type="ECO:0000313" key="8">
    <source>
        <dbReference type="EMBL" id="AKH42038.1"/>
    </source>
</evidence>
<keyword evidence="4 6" id="KW-0472">Membrane</keyword>
<dbReference type="GO" id="GO:0016020">
    <property type="term" value="C:membrane"/>
    <property type="evidence" value="ECO:0007669"/>
    <property type="project" value="UniProtKB-SubCell"/>
</dbReference>
<keyword evidence="2 6" id="KW-0812">Transmembrane</keyword>
<keyword evidence="9" id="KW-1185">Reference proteome</keyword>
<feature type="transmembrane region" description="Helical" evidence="6">
    <location>
        <begin position="12"/>
        <end position="35"/>
    </location>
</feature>
<reference evidence="8" key="1">
    <citation type="submission" date="2015-05" db="EMBL/GenBank/DDBJ databases">
        <title>The complete genome of Altererythrobacter atlanticus strain 26DY36.</title>
        <authorList>
            <person name="Wu Y.-H."/>
            <person name="Cheng H."/>
            <person name="Wu X.-W."/>
        </authorList>
    </citation>
    <scope>NUCLEOTIDE SEQUENCE [LARGE SCALE GENOMIC DNA]</scope>
    <source>
        <strain evidence="8">26DY36</strain>
    </source>
</reference>
<organism evidence="8 9">
    <name type="scientific">Croceibacterium atlanticum</name>
    <dbReference type="NCBI Taxonomy" id="1267766"/>
    <lineage>
        <taxon>Bacteria</taxon>
        <taxon>Pseudomonadati</taxon>
        <taxon>Pseudomonadota</taxon>
        <taxon>Alphaproteobacteria</taxon>
        <taxon>Sphingomonadales</taxon>
        <taxon>Erythrobacteraceae</taxon>
        <taxon>Croceibacterium</taxon>
    </lineage>
</organism>
<keyword evidence="3 6" id="KW-1133">Transmembrane helix</keyword>
<dbReference type="Proteomes" id="UP000034392">
    <property type="component" value="Chromosome"/>
</dbReference>
<evidence type="ECO:0000256" key="3">
    <source>
        <dbReference type="ARBA" id="ARBA00022989"/>
    </source>
</evidence>
<dbReference type="RefSeq" id="WP_046902948.1">
    <property type="nucleotide sequence ID" value="NZ_CP011452.2"/>
</dbReference>
<dbReference type="SUPFAM" id="SSF74653">
    <property type="entry name" value="TolA/TonB C-terminal domain"/>
    <property type="match status" value="1"/>
</dbReference>
<dbReference type="EMBL" id="CP011452">
    <property type="protein sequence ID" value="AKH42038.1"/>
    <property type="molecule type" value="Genomic_DNA"/>
</dbReference>
<comment type="subcellular location">
    <subcellularLocation>
        <location evidence="1">Membrane</location>
        <topology evidence="1">Single-pass membrane protein</topology>
    </subcellularLocation>
</comment>
<sequence>MTYLNRTQDNKSRAIAIASVGAIHAAIGLAVVTGLTVSGVIELEDGPLIAQSFPTAPPPPPQPVPTEQPPTSVVTLPTAPVPPLDLSQPTTPEVAQFDPGEVTVKIPSNIGFGDPTVIPPLPPRPLPSFAPVRAAPANDAARWITADDYPGVPLRRNIEGVSAYRLVIGTNGRVNACEITASSGNRMLDEATCKLISRRARFEPATDGSGTKIVGDYTGTVRWQIPD</sequence>
<dbReference type="GO" id="GO:0055085">
    <property type="term" value="P:transmembrane transport"/>
    <property type="evidence" value="ECO:0007669"/>
    <property type="project" value="InterPro"/>
</dbReference>
<dbReference type="InterPro" id="IPR006260">
    <property type="entry name" value="TonB/TolA_C"/>
</dbReference>
<protein>
    <submittedName>
        <fullName evidence="8">Gram-negative bacterial tonB protein</fullName>
    </submittedName>
</protein>
<dbReference type="PATRIC" id="fig|1267766.3.peg.995"/>
<evidence type="ECO:0000256" key="1">
    <source>
        <dbReference type="ARBA" id="ARBA00004167"/>
    </source>
</evidence>
<evidence type="ECO:0000259" key="7">
    <source>
        <dbReference type="PROSITE" id="PS52015"/>
    </source>
</evidence>
<dbReference type="NCBIfam" id="TIGR01352">
    <property type="entry name" value="tonB_Cterm"/>
    <property type="match status" value="1"/>
</dbReference>
<evidence type="ECO:0000256" key="4">
    <source>
        <dbReference type="ARBA" id="ARBA00023136"/>
    </source>
</evidence>
<dbReference type="InterPro" id="IPR037682">
    <property type="entry name" value="TonB_C"/>
</dbReference>
<dbReference type="AlphaFoldDB" id="A0A0F7KNE9"/>
<name>A0A0F7KNE9_9SPHN</name>
<accession>A0A0F7KNE9</accession>
<dbReference type="Pfam" id="PF03544">
    <property type="entry name" value="TonB_C"/>
    <property type="match status" value="1"/>
</dbReference>
<feature type="domain" description="TonB C-terminal" evidence="7">
    <location>
        <begin position="134"/>
        <end position="227"/>
    </location>
</feature>
<evidence type="ECO:0000313" key="9">
    <source>
        <dbReference type="Proteomes" id="UP000034392"/>
    </source>
</evidence>
<evidence type="ECO:0000256" key="5">
    <source>
        <dbReference type="SAM" id="MobiDB-lite"/>
    </source>
</evidence>
<dbReference type="STRING" id="1267766.WYH_00990"/>
<feature type="region of interest" description="Disordered" evidence="5">
    <location>
        <begin position="51"/>
        <end position="74"/>
    </location>
</feature>